<keyword evidence="2" id="KW-1185">Reference proteome</keyword>
<name>A0A4Y6PUU4_PERCE</name>
<accession>A0A5B8Y5V8</accession>
<evidence type="ECO:0008006" key="3">
    <source>
        <dbReference type="Google" id="ProtNLM"/>
    </source>
</evidence>
<accession>A0A4Y6PUU4</accession>
<evidence type="ECO:0000313" key="2">
    <source>
        <dbReference type="Proteomes" id="UP000315995"/>
    </source>
</evidence>
<dbReference type="AlphaFoldDB" id="A0A4Y6PUU4"/>
<dbReference type="EMBL" id="CP041186">
    <property type="protein sequence ID" value="QDG52114.1"/>
    <property type="molecule type" value="Genomic_DNA"/>
</dbReference>
<organism evidence="1 2">
    <name type="scientific">Persicimonas caeni</name>
    <dbReference type="NCBI Taxonomy" id="2292766"/>
    <lineage>
        <taxon>Bacteria</taxon>
        <taxon>Deltaproteobacteria</taxon>
        <taxon>Bradymonadales</taxon>
        <taxon>Bradymonadaceae</taxon>
        <taxon>Persicimonas</taxon>
    </lineage>
</organism>
<reference evidence="1 2" key="1">
    <citation type="submission" date="2019-06" db="EMBL/GenBank/DDBJ databases">
        <title>Persicimonas caeni gen. nov., sp. nov., a predatory bacterium isolated from solar saltern.</title>
        <authorList>
            <person name="Wang S."/>
        </authorList>
    </citation>
    <scope>NUCLEOTIDE SEQUENCE [LARGE SCALE GENOMIC DNA]</scope>
    <source>
        <strain evidence="1 2">YN101</strain>
    </source>
</reference>
<dbReference type="RefSeq" id="WP_141198591.1">
    <property type="nucleotide sequence ID" value="NZ_CP041186.1"/>
</dbReference>
<evidence type="ECO:0000313" key="1">
    <source>
        <dbReference type="EMBL" id="QDG52114.1"/>
    </source>
</evidence>
<protein>
    <recommendedName>
        <fullName evidence="3">DUF2397 family protein</fullName>
    </recommendedName>
</protein>
<proteinExistence type="predicted"/>
<dbReference type="Proteomes" id="UP000315995">
    <property type="component" value="Chromosome"/>
</dbReference>
<gene>
    <name evidence="1" type="ORF">FIV42_15590</name>
</gene>
<sequence length="414" mass="46231">MTVSPEDFFRFASKYPRLLVALFERSRAIDEVDLRALIERHASQAAPSLETIYTQLFDYGFLQEAPGADLIFELSGPVRSLLAWLLKRQQLATAEVVMGYVKRLGQLTAEIDQALDSGRAHALSQPIEEADHTLDSIRDMAEANFEAITTQASNLRSQRDQIRARERFEIVNRVWEQVLVPLGQLIEVGGALDVSLNKLAGVLARAPELSGLPRPTRRALQRTGARLVRTRRIAGDRHREAIAEIAPLYKRLRADSRLLDGASALLRRLWAQGASGLDVDERLALVSWRPYGLVSDDRLLARFVSLQGYEPEEEVEIAAAPPPVEHRFLLREEVADALAASGTIDDVLAFMSRHWPDHGLAELLRAYGWVYRGDFGSVDVPEDAGERQYRVGDTTVTAWPLRYQAEHLPTGGAV</sequence>